<evidence type="ECO:0008006" key="4">
    <source>
        <dbReference type="Google" id="ProtNLM"/>
    </source>
</evidence>
<name>A0A4S8N0N6_9ACTN</name>
<organism evidence="2 3">
    <name type="scientific">Nocardioides caeni</name>
    <dbReference type="NCBI Taxonomy" id="574700"/>
    <lineage>
        <taxon>Bacteria</taxon>
        <taxon>Bacillati</taxon>
        <taxon>Actinomycetota</taxon>
        <taxon>Actinomycetes</taxon>
        <taxon>Propionibacteriales</taxon>
        <taxon>Nocardioidaceae</taxon>
        <taxon>Nocardioides</taxon>
    </lineage>
</organism>
<comment type="caution">
    <text evidence="2">The sequence shown here is derived from an EMBL/GenBank/DDBJ whole genome shotgun (WGS) entry which is preliminary data.</text>
</comment>
<dbReference type="EMBL" id="STGW01000015">
    <property type="protein sequence ID" value="THV09225.1"/>
    <property type="molecule type" value="Genomic_DNA"/>
</dbReference>
<evidence type="ECO:0000313" key="3">
    <source>
        <dbReference type="Proteomes" id="UP000307087"/>
    </source>
</evidence>
<dbReference type="RefSeq" id="WP_136564054.1">
    <property type="nucleotide sequence ID" value="NZ_BAABLS010000007.1"/>
</dbReference>
<proteinExistence type="predicted"/>
<feature type="region of interest" description="Disordered" evidence="1">
    <location>
        <begin position="1"/>
        <end position="32"/>
    </location>
</feature>
<gene>
    <name evidence="2" type="ORF">E9934_16775</name>
</gene>
<keyword evidence="3" id="KW-1185">Reference proteome</keyword>
<evidence type="ECO:0000256" key="1">
    <source>
        <dbReference type="SAM" id="MobiDB-lite"/>
    </source>
</evidence>
<reference evidence="2 3" key="1">
    <citation type="journal article" date="2009" name="Int. J. Syst. Evol. Microbiol.">
        <title>Nocardioides caeni sp. nov., isolated from wastewater.</title>
        <authorList>
            <person name="Yoon J.H."/>
            <person name="Kang S.J."/>
            <person name="Park S."/>
            <person name="Kim W."/>
            <person name="Oh T.K."/>
        </authorList>
    </citation>
    <scope>NUCLEOTIDE SEQUENCE [LARGE SCALE GENOMIC DNA]</scope>
    <source>
        <strain evidence="2 3">DSM 23134</strain>
    </source>
</reference>
<sequence>MELHLTRPGLVAPVHVDPTGQTGPTPGQARGPRWRGLRAGWYQSVDSPSTTEQRIVEAVGALPDGCAATGWAALHWLGARWSNGLDADGRELPVPVAVGERHVVRQRAGTLVSEDWLFDDDVIVIDGLPITIPARAVTFEARTADSEITATCLIDMATYDDLVSLDELAAYTARLVARPGKVQLQRALSVASENAWSPMEVVMRRFWQLHHQRPLLCNQPIFDAAGNHLLTPDLLDLEAGVAGEYEGDVHASGRARSRDLGREEVSRRHGIEVVTMMSGAGERARFLHRLEGAYARSRGPGPRSWTIEQPGWWVDTSTVALRRALTVEQRERWLRHRRPVQNGPKIP</sequence>
<protein>
    <recommendedName>
        <fullName evidence="4">AbiEi antitoxin C-terminal domain-containing protein</fullName>
    </recommendedName>
</protein>
<dbReference type="AlphaFoldDB" id="A0A4S8N0N6"/>
<dbReference type="OrthoDB" id="3771067at2"/>
<dbReference type="Proteomes" id="UP000307087">
    <property type="component" value="Unassembled WGS sequence"/>
</dbReference>
<evidence type="ECO:0000313" key="2">
    <source>
        <dbReference type="EMBL" id="THV09225.1"/>
    </source>
</evidence>
<accession>A0A4S8N0N6</accession>